<dbReference type="Gene3D" id="3.60.15.10">
    <property type="entry name" value="Ribonuclease Z/Hydroxyacylglutathione hydrolase-like"/>
    <property type="match status" value="1"/>
</dbReference>
<dbReference type="STRING" id="52560.SAMN04488082_11549"/>
<dbReference type="InterPro" id="IPR022712">
    <property type="entry name" value="Beta_Casp"/>
</dbReference>
<dbReference type="OrthoDB" id="9803916at2"/>
<dbReference type="PANTHER" id="PTHR11203:SF37">
    <property type="entry name" value="INTEGRATOR COMPLEX SUBUNIT 11"/>
    <property type="match status" value="1"/>
</dbReference>
<dbReference type="Pfam" id="PF10996">
    <property type="entry name" value="Beta-Casp"/>
    <property type="match status" value="1"/>
</dbReference>
<protein>
    <submittedName>
        <fullName evidence="4">Metallo-beta-lactamase family protein</fullName>
    </submittedName>
</protein>
<dbReference type="InterPro" id="IPR011108">
    <property type="entry name" value="RMMBL"/>
</dbReference>
<dbReference type="Gene3D" id="3.40.50.10890">
    <property type="match status" value="1"/>
</dbReference>
<dbReference type="EMBL" id="FORX01000015">
    <property type="protein sequence ID" value="SFK14592.1"/>
    <property type="molecule type" value="Genomic_DNA"/>
</dbReference>
<evidence type="ECO:0000259" key="2">
    <source>
        <dbReference type="SMART" id="SM00849"/>
    </source>
</evidence>
<dbReference type="InterPro" id="IPR001279">
    <property type="entry name" value="Metallo-B-lactamas"/>
</dbReference>
<dbReference type="SMART" id="SM01027">
    <property type="entry name" value="Beta-Casp"/>
    <property type="match status" value="1"/>
</dbReference>
<dbReference type="PANTHER" id="PTHR11203">
    <property type="entry name" value="CLEAVAGE AND POLYADENYLATION SPECIFICITY FACTOR FAMILY MEMBER"/>
    <property type="match status" value="1"/>
</dbReference>
<keyword evidence="5" id="KW-1185">Reference proteome</keyword>
<evidence type="ECO:0000256" key="1">
    <source>
        <dbReference type="ARBA" id="ARBA00022801"/>
    </source>
</evidence>
<dbReference type="RefSeq" id="WP_092376795.1">
    <property type="nucleotide sequence ID" value="NZ_FORX01000015.1"/>
</dbReference>
<dbReference type="CDD" id="cd16295">
    <property type="entry name" value="TTHA0252-CPSF-like_MBL-fold"/>
    <property type="match status" value="1"/>
</dbReference>
<sequence length="547" mass="61795">MKITFLGAARTVTGSCYVLECEHARFAIDCGMHQGNRSIEGRNWDENGMYRPESLDFILLTHAHIDHSGLLPRLVSQGFKGSVYTTAPTKDLLGIMLEDSARIQETEAQWRSTKKQRVGAPPVEPLYKVEDAQKALRQLKTQEYNQVFEPAPGIRVIFNDAGHILGSAFIELWVKEGDEETKLVFSGDLGRPNQLLVPNPQTVETADFLFLESTYGARNHKNETQSRQELAEAIAYSYERGEKVIIPAFAVERTQELLYSFHLLHQEGLLPDDMPVYVDSPLAIKATEIFRRHWDYYDQETKELVRDGKNPLELPNLRFTLTPDESRAINVSQEPAIVIAGSGMANAGRIKHHLRHNIWKPGASIVFVGFQAEGTPGRRIVDGAKSIRILGEELSVKAKVFTIGGFSGHAGQTQILDWLSHFRNPEVQVYLVHGEHSGQKVLAELIREKFKLTVHIPDYLDECLLEKGGRFELTARPTLAAPRIDWEYLLEETAGKLAQVQDRVEYLQRIGMTNQVEIRGSLLAINSRFSSILSELMFEQKQKPKQD</sequence>
<dbReference type="Proteomes" id="UP000198635">
    <property type="component" value="Unassembled WGS sequence"/>
</dbReference>
<accession>A0A1I3X436</accession>
<evidence type="ECO:0000313" key="4">
    <source>
        <dbReference type="EMBL" id="SFK14592.1"/>
    </source>
</evidence>
<name>A0A1I3X436_9BACT</name>
<feature type="domain" description="Beta-Casp" evidence="3">
    <location>
        <begin position="254"/>
        <end position="380"/>
    </location>
</feature>
<dbReference type="SMART" id="SM00849">
    <property type="entry name" value="Lactamase_B"/>
    <property type="match status" value="1"/>
</dbReference>
<dbReference type="AlphaFoldDB" id="A0A1I3X436"/>
<evidence type="ECO:0000259" key="3">
    <source>
        <dbReference type="SMART" id="SM01027"/>
    </source>
</evidence>
<dbReference type="SUPFAM" id="SSF56281">
    <property type="entry name" value="Metallo-hydrolase/oxidoreductase"/>
    <property type="match status" value="1"/>
</dbReference>
<organism evidence="4 5">
    <name type="scientific">Desulfomicrobium apsheronum</name>
    <dbReference type="NCBI Taxonomy" id="52560"/>
    <lineage>
        <taxon>Bacteria</taxon>
        <taxon>Pseudomonadati</taxon>
        <taxon>Thermodesulfobacteriota</taxon>
        <taxon>Desulfovibrionia</taxon>
        <taxon>Desulfovibrionales</taxon>
        <taxon>Desulfomicrobiaceae</taxon>
        <taxon>Desulfomicrobium</taxon>
    </lineage>
</organism>
<reference evidence="5" key="1">
    <citation type="submission" date="2016-10" db="EMBL/GenBank/DDBJ databases">
        <authorList>
            <person name="Varghese N."/>
            <person name="Submissions S."/>
        </authorList>
    </citation>
    <scope>NUCLEOTIDE SEQUENCE [LARGE SCALE GENOMIC DNA]</scope>
    <source>
        <strain evidence="5">DSM 5918</strain>
    </source>
</reference>
<dbReference type="Pfam" id="PF07521">
    <property type="entry name" value="RMMBL"/>
    <property type="match status" value="1"/>
</dbReference>
<dbReference type="Pfam" id="PF16661">
    <property type="entry name" value="Lactamase_B_6"/>
    <property type="match status" value="1"/>
</dbReference>
<dbReference type="InterPro" id="IPR050698">
    <property type="entry name" value="MBL"/>
</dbReference>
<keyword evidence="1" id="KW-0378">Hydrolase</keyword>
<feature type="domain" description="Metallo-beta-lactamase" evidence="2">
    <location>
        <begin position="13"/>
        <end position="249"/>
    </location>
</feature>
<proteinExistence type="predicted"/>
<gene>
    <name evidence="4" type="ORF">SAMN04488082_11549</name>
</gene>
<evidence type="ECO:0000313" key="5">
    <source>
        <dbReference type="Proteomes" id="UP000198635"/>
    </source>
</evidence>
<dbReference type="InterPro" id="IPR036866">
    <property type="entry name" value="RibonucZ/Hydroxyglut_hydro"/>
</dbReference>
<dbReference type="GO" id="GO:0004521">
    <property type="term" value="F:RNA endonuclease activity"/>
    <property type="evidence" value="ECO:0007669"/>
    <property type="project" value="TreeGrafter"/>
</dbReference>
<dbReference type="GO" id="GO:0016787">
    <property type="term" value="F:hydrolase activity"/>
    <property type="evidence" value="ECO:0007669"/>
    <property type="project" value="UniProtKB-KW"/>
</dbReference>